<gene>
    <name evidence="1" type="ORF">BDD41_1669</name>
</gene>
<dbReference type="EMBL" id="QTUJ01000001">
    <property type="protein sequence ID" value="REF73145.1"/>
    <property type="molecule type" value="Genomic_DNA"/>
</dbReference>
<protein>
    <submittedName>
        <fullName evidence="1">Uncharacterized protein (TIGR02444 family)</fullName>
    </submittedName>
</protein>
<dbReference type="Proteomes" id="UP000256941">
    <property type="component" value="Unassembled WGS sequence"/>
</dbReference>
<sequence>MDDKKTKKTGRPDLWSSALAFYAQPGIAPLCLRRQAEGGTDVMLLIAHCHALARQDAPLTATELDALRDHMAEWRGRTVLPLRALRVDLREPVAHLPEAEREALRGRLKQVELAAEKVQAGMIAEWFAARIPAGNGDFAQGLRILAGTAALPDADIALLHRAATA</sequence>
<comment type="caution">
    <text evidence="1">The sequence shown here is derived from an EMBL/GenBank/DDBJ whole genome shotgun (WGS) entry which is preliminary data.</text>
</comment>
<dbReference type="RefSeq" id="WP_116221288.1">
    <property type="nucleotide sequence ID" value="NZ_CP038196.1"/>
</dbReference>
<dbReference type="Pfam" id="PF09523">
    <property type="entry name" value="DUF2390"/>
    <property type="match status" value="1"/>
</dbReference>
<dbReference type="AlphaFoldDB" id="A0A3D9XRW7"/>
<evidence type="ECO:0000313" key="1">
    <source>
        <dbReference type="EMBL" id="REF73145.1"/>
    </source>
</evidence>
<organism evidence="1 2">
    <name type="scientific">Paracoccus versutus</name>
    <name type="common">Thiobacillus versutus</name>
    <dbReference type="NCBI Taxonomy" id="34007"/>
    <lineage>
        <taxon>Bacteria</taxon>
        <taxon>Pseudomonadati</taxon>
        <taxon>Pseudomonadota</taxon>
        <taxon>Alphaproteobacteria</taxon>
        <taxon>Rhodobacterales</taxon>
        <taxon>Paracoccaceae</taxon>
        <taxon>Paracoccus</taxon>
    </lineage>
</organism>
<dbReference type="InterPro" id="IPR012659">
    <property type="entry name" value="CHP02444"/>
</dbReference>
<evidence type="ECO:0000313" key="2">
    <source>
        <dbReference type="Proteomes" id="UP000256941"/>
    </source>
</evidence>
<proteinExistence type="predicted"/>
<dbReference type="NCBIfam" id="TIGR02444">
    <property type="entry name" value="TIGR02444 family protein"/>
    <property type="match status" value="1"/>
</dbReference>
<reference evidence="1 2" key="1">
    <citation type="submission" date="2018-08" db="EMBL/GenBank/DDBJ databases">
        <title>Genomic Encyclopedia of Archaeal and Bacterial Type Strains, Phase II (KMG-II): from individual species to whole genera.</title>
        <authorList>
            <person name="Goeker M."/>
        </authorList>
    </citation>
    <scope>NUCLEOTIDE SEQUENCE [LARGE SCALE GENOMIC DNA]</scope>
    <source>
        <strain evidence="1 2">DSM 17099</strain>
    </source>
</reference>
<name>A0A3D9XRW7_PARVE</name>
<accession>A0A3D9XRW7</accession>